<dbReference type="Pfam" id="PF12799">
    <property type="entry name" value="LRR_4"/>
    <property type="match status" value="2"/>
</dbReference>
<dbReference type="PANTHER" id="PTHR46652:SF3">
    <property type="entry name" value="LEUCINE-RICH REPEAT-CONTAINING PROTEIN 9"/>
    <property type="match status" value="1"/>
</dbReference>
<reference evidence="4 5" key="2">
    <citation type="submission" date="2024-07" db="EMBL/GenBank/DDBJ databases">
        <authorList>
            <person name="Akdeniz Z."/>
        </authorList>
    </citation>
    <scope>NUCLEOTIDE SEQUENCE [LARGE SCALE GENOMIC DNA]</scope>
</reference>
<dbReference type="AlphaFoldDB" id="A0AA86QQK8"/>
<dbReference type="InterPro" id="IPR050836">
    <property type="entry name" value="SDS22/Internalin_LRR"/>
</dbReference>
<keyword evidence="2" id="KW-0677">Repeat</keyword>
<dbReference type="InterPro" id="IPR025875">
    <property type="entry name" value="Leu-rich_rpt_4"/>
</dbReference>
<dbReference type="InterPro" id="IPR032675">
    <property type="entry name" value="LRR_dom_sf"/>
</dbReference>
<dbReference type="Proteomes" id="UP001642409">
    <property type="component" value="Unassembled WGS sequence"/>
</dbReference>
<organism evidence="3">
    <name type="scientific">Hexamita inflata</name>
    <dbReference type="NCBI Taxonomy" id="28002"/>
    <lineage>
        <taxon>Eukaryota</taxon>
        <taxon>Metamonada</taxon>
        <taxon>Diplomonadida</taxon>
        <taxon>Hexamitidae</taxon>
        <taxon>Hexamitinae</taxon>
        <taxon>Hexamita</taxon>
    </lineage>
</organism>
<evidence type="ECO:0000256" key="2">
    <source>
        <dbReference type="ARBA" id="ARBA00022737"/>
    </source>
</evidence>
<evidence type="ECO:0000256" key="1">
    <source>
        <dbReference type="ARBA" id="ARBA00022614"/>
    </source>
</evidence>
<dbReference type="PANTHER" id="PTHR46652">
    <property type="entry name" value="LEUCINE-RICH REPEAT AND IQ DOMAIN-CONTAINING PROTEIN 1-RELATED"/>
    <property type="match status" value="1"/>
</dbReference>
<dbReference type="PROSITE" id="PS51450">
    <property type="entry name" value="LRR"/>
    <property type="match status" value="3"/>
</dbReference>
<proteinExistence type="predicted"/>
<sequence>MNEEEFQNMIQLHQNQDQNVQNKILFIQNKESIKDIFFVDELEIENLFIQDCPNVQFTKTPLKVTKLQVNYCDLKQLSGIEQMLQLTELNLSTNSLENVDPLSTLVNLVFLDLTYNKITDISPLHKLVKLQTLLSFRNNIQSLYPLRNSQNLEFLNLGSNNITDLHPLRGLKNLKSLEIWNNKIQNVNHKFIQKLKYFEASQNKIKIFEPFEGANFENQIIPSQNEITFQAKLNVIYSMNEQVSKIQKQMEKIEVKLKMTIQNSVKMMNLINDQHLMFVKHVSQILEMVQMAQQ</sequence>
<keyword evidence="1" id="KW-0433">Leucine-rich repeat</keyword>
<evidence type="ECO:0000313" key="4">
    <source>
        <dbReference type="EMBL" id="CAL6040859.1"/>
    </source>
</evidence>
<protein>
    <submittedName>
        <fullName evidence="3">Leucine-rich repeat domain-containing protein</fullName>
    </submittedName>
    <submittedName>
        <fullName evidence="4">Leucine-rich_repeat domain-containing protein</fullName>
    </submittedName>
</protein>
<dbReference type="SUPFAM" id="SSF52058">
    <property type="entry name" value="L domain-like"/>
    <property type="match status" value="1"/>
</dbReference>
<evidence type="ECO:0000313" key="5">
    <source>
        <dbReference type="Proteomes" id="UP001642409"/>
    </source>
</evidence>
<gene>
    <name evidence="4" type="ORF">HINF_LOCUS38541</name>
    <name evidence="3" type="ORF">HINF_LOCUS47546</name>
</gene>
<comment type="caution">
    <text evidence="3">The sequence shown here is derived from an EMBL/GenBank/DDBJ whole genome shotgun (WGS) entry which is preliminary data.</text>
</comment>
<name>A0AA86QQK8_9EUKA</name>
<dbReference type="EMBL" id="CAXDID020000146">
    <property type="protein sequence ID" value="CAL6040859.1"/>
    <property type="molecule type" value="Genomic_DNA"/>
</dbReference>
<dbReference type="EMBL" id="CATOUU010000924">
    <property type="protein sequence ID" value="CAI9959901.1"/>
    <property type="molecule type" value="Genomic_DNA"/>
</dbReference>
<evidence type="ECO:0000313" key="3">
    <source>
        <dbReference type="EMBL" id="CAI9959901.1"/>
    </source>
</evidence>
<accession>A0AA86QQK8</accession>
<keyword evidence="5" id="KW-1185">Reference proteome</keyword>
<dbReference type="InterPro" id="IPR001611">
    <property type="entry name" value="Leu-rich_rpt"/>
</dbReference>
<dbReference type="Gene3D" id="3.80.10.10">
    <property type="entry name" value="Ribonuclease Inhibitor"/>
    <property type="match status" value="1"/>
</dbReference>
<dbReference type="SMART" id="SM00365">
    <property type="entry name" value="LRR_SD22"/>
    <property type="match status" value="5"/>
</dbReference>
<reference evidence="3" key="1">
    <citation type="submission" date="2023-06" db="EMBL/GenBank/DDBJ databases">
        <authorList>
            <person name="Kurt Z."/>
        </authorList>
    </citation>
    <scope>NUCLEOTIDE SEQUENCE</scope>
</reference>